<evidence type="ECO:0000313" key="1">
    <source>
        <dbReference type="Proteomes" id="UP001732720"/>
    </source>
</evidence>
<evidence type="ECO:0000313" key="2">
    <source>
        <dbReference type="RefSeq" id="XP_073918184.1"/>
    </source>
</evidence>
<dbReference type="Proteomes" id="UP001732720">
    <property type="component" value="Chromosome 19"/>
</dbReference>
<dbReference type="RefSeq" id="XP_073918184.1">
    <property type="nucleotide sequence ID" value="XM_074062083.1"/>
</dbReference>
<protein>
    <submittedName>
        <fullName evidence="2">Uncharacterized protein isoform X1</fullName>
    </submittedName>
</protein>
<sequence>MKRIPLPVIHTMNISMSVAFFHSYWLQGPLQCGKSVRMRRLRGWTSVPASEGREEPANWQVLCREEKPLDTPGASACGMVIQAMERVKSAAPVTALSLGNVPFCLTGGCLCRCASLQKHCRVEGHRPLSQWRWGKGKLWVSAEALLEIQPLLLQSTVVETGAGLEWMTPHCTSNPLPKCCSAGGWAAVVVVYRLPQDLPCCFKQPVPLLGI</sequence>
<proteinExistence type="predicted"/>
<reference evidence="2" key="1">
    <citation type="submission" date="2025-08" db="UniProtKB">
        <authorList>
            <consortium name="RefSeq"/>
        </authorList>
    </citation>
    <scope>IDENTIFICATION</scope>
</reference>
<accession>A0AC58LLZ6</accession>
<keyword evidence="1" id="KW-1185">Reference proteome</keyword>
<gene>
    <name evidence="2" type="primary">LOC141419281</name>
</gene>
<organism evidence="1 2">
    <name type="scientific">Castor canadensis</name>
    <name type="common">American beaver</name>
    <dbReference type="NCBI Taxonomy" id="51338"/>
    <lineage>
        <taxon>Eukaryota</taxon>
        <taxon>Metazoa</taxon>
        <taxon>Chordata</taxon>
        <taxon>Craniata</taxon>
        <taxon>Vertebrata</taxon>
        <taxon>Euteleostomi</taxon>
        <taxon>Mammalia</taxon>
        <taxon>Eutheria</taxon>
        <taxon>Euarchontoglires</taxon>
        <taxon>Glires</taxon>
        <taxon>Rodentia</taxon>
        <taxon>Castorimorpha</taxon>
        <taxon>Castoridae</taxon>
        <taxon>Castor</taxon>
    </lineage>
</organism>
<name>A0AC58LLZ6_CASCN</name>